<dbReference type="InterPro" id="IPR051297">
    <property type="entry name" value="PalB/RIM13"/>
</dbReference>
<dbReference type="Gene3D" id="1.20.58.80">
    <property type="entry name" value="Phosphotransferase system, lactose/cellobiose-type IIA subunit"/>
    <property type="match status" value="2"/>
</dbReference>
<comment type="caution">
    <text evidence="6">The sequence shown here is derived from an EMBL/GenBank/DDBJ whole genome shotgun (WGS) entry which is preliminary data.</text>
</comment>
<organism evidence="6 7">
    <name type="scientific">Rotaria magnacalcarata</name>
    <dbReference type="NCBI Taxonomy" id="392030"/>
    <lineage>
        <taxon>Eukaryota</taxon>
        <taxon>Metazoa</taxon>
        <taxon>Spiralia</taxon>
        <taxon>Gnathifera</taxon>
        <taxon>Rotifera</taxon>
        <taxon>Eurotatoria</taxon>
        <taxon>Bdelloidea</taxon>
        <taxon>Philodinida</taxon>
        <taxon>Philodinidae</taxon>
        <taxon>Rotaria</taxon>
    </lineage>
</organism>
<dbReference type="Proteomes" id="UP000676336">
    <property type="component" value="Unassembled WGS sequence"/>
</dbReference>
<feature type="domain" description="Calpain catalytic" evidence="5">
    <location>
        <begin position="267"/>
        <end position="336"/>
    </location>
</feature>
<proteinExistence type="predicted"/>
<dbReference type="SUPFAM" id="SSF116846">
    <property type="entry name" value="MIT domain"/>
    <property type="match status" value="2"/>
</dbReference>
<evidence type="ECO:0000313" key="6">
    <source>
        <dbReference type="EMBL" id="CAF4131423.1"/>
    </source>
</evidence>
<reference evidence="6" key="1">
    <citation type="submission" date="2021-02" db="EMBL/GenBank/DDBJ databases">
        <authorList>
            <person name="Nowell W R."/>
        </authorList>
    </citation>
    <scope>NUCLEOTIDE SEQUENCE</scope>
</reference>
<dbReference type="Pfam" id="PF00648">
    <property type="entry name" value="Peptidase_C2"/>
    <property type="match status" value="1"/>
</dbReference>
<comment type="caution">
    <text evidence="4">Lacks conserved residue(s) required for the propagation of feature annotation.</text>
</comment>
<protein>
    <recommendedName>
        <fullName evidence="5">Calpain catalytic domain-containing protein</fullName>
    </recommendedName>
</protein>
<name>A0A8S2R4H9_9BILA</name>
<evidence type="ECO:0000313" key="7">
    <source>
        <dbReference type="Proteomes" id="UP000676336"/>
    </source>
</evidence>
<evidence type="ECO:0000256" key="3">
    <source>
        <dbReference type="ARBA" id="ARBA00022807"/>
    </source>
</evidence>
<dbReference type="SUPFAM" id="SSF54001">
    <property type="entry name" value="Cysteine proteinases"/>
    <property type="match status" value="1"/>
</dbReference>
<dbReference type="Pfam" id="PF04212">
    <property type="entry name" value="MIT"/>
    <property type="match status" value="1"/>
</dbReference>
<dbReference type="PROSITE" id="PS50203">
    <property type="entry name" value="CALPAIN_CAT"/>
    <property type="match status" value="1"/>
</dbReference>
<dbReference type="InterPro" id="IPR038765">
    <property type="entry name" value="Papain-like_cys_pep_sf"/>
</dbReference>
<dbReference type="PANTHER" id="PTHR46143">
    <property type="entry name" value="CALPAIN-7"/>
    <property type="match status" value="1"/>
</dbReference>
<dbReference type="GO" id="GO:0006508">
    <property type="term" value="P:proteolysis"/>
    <property type="evidence" value="ECO:0007669"/>
    <property type="project" value="UniProtKB-KW"/>
</dbReference>
<keyword evidence="1" id="KW-0645">Protease</keyword>
<evidence type="ECO:0000256" key="4">
    <source>
        <dbReference type="PROSITE-ProRule" id="PRU00239"/>
    </source>
</evidence>
<evidence type="ECO:0000259" key="5">
    <source>
        <dbReference type="PROSITE" id="PS50203"/>
    </source>
</evidence>
<dbReference type="SMART" id="SM00745">
    <property type="entry name" value="MIT"/>
    <property type="match status" value="2"/>
</dbReference>
<accession>A0A8S2R4H9</accession>
<evidence type="ECO:0000256" key="2">
    <source>
        <dbReference type="ARBA" id="ARBA00022801"/>
    </source>
</evidence>
<dbReference type="AlphaFoldDB" id="A0A8S2R4H9"/>
<keyword evidence="2" id="KW-0378">Hydrolase</keyword>
<keyword evidence="3" id="KW-0788">Thiol protease</keyword>
<dbReference type="GO" id="GO:0004198">
    <property type="term" value="F:calcium-dependent cysteine-type endopeptidase activity"/>
    <property type="evidence" value="ECO:0007669"/>
    <property type="project" value="InterPro"/>
</dbReference>
<gene>
    <name evidence="6" type="ORF">SMN809_LOCUS18781</name>
</gene>
<dbReference type="InterPro" id="IPR036181">
    <property type="entry name" value="MIT_dom_sf"/>
</dbReference>
<dbReference type="InterPro" id="IPR007330">
    <property type="entry name" value="MIT_dom"/>
</dbReference>
<sequence length="336" mass="38804">MVDIEKLENDARKHASKAVDLDSKGKSEDAVFFYVEAAQALISVREQLISDRQQSRTSSIGLNEIVRLIHDYIKRAEGIKENLKSKPAASIHLKNTSEKGVERARYLLSQALDQDEQKHYEAAFKLYQEAITLCLNEKKTINNAKQKEQLEKIAYQALERAEELKKTELNPASHIRLPSPPRDEVIQQEEQQPLDIDEKNMNISDKRAKLSPHELDVLRRGSKINGRDYVPFFDIDLRERFAFQTPFVDPHGPLKLAPKQQSHFQRWARPDEIMSEPKMIMALSYFSIKQDLISDCSFVASLAVSVQYEKKFNKRIITSIIYPQNKQGYFIVLNIF</sequence>
<dbReference type="PANTHER" id="PTHR46143:SF1">
    <property type="entry name" value="CALPAIN-7"/>
    <property type="match status" value="1"/>
</dbReference>
<dbReference type="EMBL" id="CAJOBI010009166">
    <property type="protein sequence ID" value="CAF4131423.1"/>
    <property type="molecule type" value="Genomic_DNA"/>
</dbReference>
<evidence type="ECO:0000256" key="1">
    <source>
        <dbReference type="ARBA" id="ARBA00022670"/>
    </source>
</evidence>
<dbReference type="InterPro" id="IPR001300">
    <property type="entry name" value="Peptidase_C2_calpain_cat"/>
</dbReference>